<protein>
    <submittedName>
        <fullName evidence="5">ABC transporter substrate-binding protein</fullName>
    </submittedName>
</protein>
<keyword evidence="6" id="KW-1185">Reference proteome</keyword>
<dbReference type="InterPro" id="IPR051010">
    <property type="entry name" value="BCAA_transport"/>
</dbReference>
<organism evidence="5 6">
    <name type="scientific">Siccirubricoccus deserti</name>
    <dbReference type="NCBI Taxonomy" id="2013562"/>
    <lineage>
        <taxon>Bacteria</taxon>
        <taxon>Pseudomonadati</taxon>
        <taxon>Pseudomonadota</taxon>
        <taxon>Alphaproteobacteria</taxon>
        <taxon>Acetobacterales</taxon>
        <taxon>Roseomonadaceae</taxon>
        <taxon>Siccirubricoccus</taxon>
    </lineage>
</organism>
<comment type="similarity">
    <text evidence="1">Belongs to the leucine-binding protein family.</text>
</comment>
<dbReference type="CDD" id="cd06327">
    <property type="entry name" value="PBP1_SBP-like"/>
    <property type="match status" value="1"/>
</dbReference>
<evidence type="ECO:0000313" key="5">
    <source>
        <dbReference type="EMBL" id="MBC4016235.1"/>
    </source>
</evidence>
<dbReference type="Proteomes" id="UP000600101">
    <property type="component" value="Unassembled WGS sequence"/>
</dbReference>
<keyword evidence="3" id="KW-0813">Transport</keyword>
<comment type="caution">
    <text evidence="5">The sequence shown here is derived from an EMBL/GenBank/DDBJ whole genome shotgun (WGS) entry which is preliminary data.</text>
</comment>
<dbReference type="PANTHER" id="PTHR30483:SF6">
    <property type="entry name" value="PERIPLASMIC BINDING PROTEIN OF ABC TRANSPORTER FOR NATURAL AMINO ACIDS"/>
    <property type="match status" value="1"/>
</dbReference>
<dbReference type="InterPro" id="IPR006311">
    <property type="entry name" value="TAT_signal"/>
</dbReference>
<dbReference type="PROSITE" id="PS51318">
    <property type="entry name" value="TAT"/>
    <property type="match status" value="1"/>
</dbReference>
<evidence type="ECO:0000256" key="1">
    <source>
        <dbReference type="ARBA" id="ARBA00010062"/>
    </source>
</evidence>
<reference evidence="5" key="1">
    <citation type="submission" date="2020-08" db="EMBL/GenBank/DDBJ databases">
        <authorList>
            <person name="Hu Y."/>
            <person name="Nguyen S.V."/>
            <person name="Li F."/>
            <person name="Fanning S."/>
        </authorList>
    </citation>
    <scope>NUCLEOTIDE SEQUENCE</scope>
    <source>
        <strain evidence="5">SYSU D8009</strain>
    </source>
</reference>
<keyword evidence="3" id="KW-0029">Amino-acid transport</keyword>
<dbReference type="SUPFAM" id="SSF53822">
    <property type="entry name" value="Periplasmic binding protein-like I"/>
    <property type="match status" value="1"/>
</dbReference>
<gene>
    <name evidence="5" type="ORF">H7965_12990</name>
</gene>
<sequence>MTTTTRRAALKAAAALPALGGLPWRSAKAQAANTVKLALLCDFSGTYRDVTGPTELACIRQAAAEFANRGFNVEVVYADNQNKPDVGSNITRTWIDRDGVDVVIDGGASSVALAVNDIVREKNKVFLNTSSATSDLTGSKCSPNTVHWTYDTWMLARSTGGATVKAGGDSWYFITADYAFGHALERDTGTFVKAQGGKVLGAARTPFPGTTDFSSFLLQAAAARPKVIGLANAGSDTVNCIKQAAEFGLNRRGIRLASLLMFLPDVHAIGLETAQGLVCTETFYWDLNDRTRAFSARVRPEIGNNALCMNHAGGYAAAVHYLKVVADMGATAAKASGAETVARMKAMPCDDDCFGPGRIREDGRKLHPAYLFEVKKPEESRGPFDYYKLLQTTAAEEAFRPLAEGGCQFVRS</sequence>
<evidence type="ECO:0000313" key="6">
    <source>
        <dbReference type="Proteomes" id="UP000600101"/>
    </source>
</evidence>
<dbReference type="GO" id="GO:0006865">
    <property type="term" value="P:amino acid transport"/>
    <property type="evidence" value="ECO:0007669"/>
    <property type="project" value="UniProtKB-KW"/>
</dbReference>
<dbReference type="PANTHER" id="PTHR30483">
    <property type="entry name" value="LEUCINE-SPECIFIC-BINDING PROTEIN"/>
    <property type="match status" value="1"/>
</dbReference>
<dbReference type="RefSeq" id="WP_186771005.1">
    <property type="nucleotide sequence ID" value="NZ_JACOMF010000013.1"/>
</dbReference>
<dbReference type="Gene3D" id="3.40.50.2300">
    <property type="match status" value="2"/>
</dbReference>
<dbReference type="Pfam" id="PF13458">
    <property type="entry name" value="Peripla_BP_6"/>
    <property type="match status" value="1"/>
</dbReference>
<dbReference type="AlphaFoldDB" id="A0A9X0QYG7"/>
<dbReference type="InterPro" id="IPR028081">
    <property type="entry name" value="Leu-bd"/>
</dbReference>
<evidence type="ECO:0000256" key="2">
    <source>
        <dbReference type="ARBA" id="ARBA00022729"/>
    </source>
</evidence>
<proteinExistence type="inferred from homology"/>
<accession>A0A9X0QYG7</accession>
<evidence type="ECO:0000259" key="4">
    <source>
        <dbReference type="Pfam" id="PF13458"/>
    </source>
</evidence>
<name>A0A9X0QYG7_9PROT</name>
<keyword evidence="2" id="KW-0732">Signal</keyword>
<feature type="domain" description="Leucine-binding protein" evidence="4">
    <location>
        <begin position="34"/>
        <end position="375"/>
    </location>
</feature>
<dbReference type="EMBL" id="JACOMF010000013">
    <property type="protein sequence ID" value="MBC4016235.1"/>
    <property type="molecule type" value="Genomic_DNA"/>
</dbReference>
<evidence type="ECO:0000256" key="3">
    <source>
        <dbReference type="ARBA" id="ARBA00022970"/>
    </source>
</evidence>
<dbReference type="InterPro" id="IPR028082">
    <property type="entry name" value="Peripla_BP_I"/>
</dbReference>